<dbReference type="Proteomes" id="UP000693970">
    <property type="component" value="Unassembled WGS sequence"/>
</dbReference>
<sequence length="270" mass="30803">MQMVLAVPKMTVHILNDTVGTDLELRILSPSSPIEKTAACSPTTLECDQVLRHHHQTPSNDDGQPNNSLRRVKKSVRFVPHVTVYPIRHWKNYSKDEIERIWYSDQEWTELKMACHAMVAQVTDKSIVTVTESSDEFRGLEFRTPQGHEIRSRNRMRAISAVLDEQDFQWNCGEDHSEFIAIEYSKHAHVSMDAAHKMGLEDEYRAKRVYTEDADALLALHCPQPSTTRPSPTLLHHKCKILSPPSPPTTTTRIARQSHAVLPWGLRGRA</sequence>
<protein>
    <submittedName>
        <fullName evidence="1">Uncharacterized protein</fullName>
    </submittedName>
</protein>
<accession>A0A9K3LR48</accession>
<dbReference type="OrthoDB" id="47383at2759"/>
<evidence type="ECO:0000313" key="2">
    <source>
        <dbReference type="Proteomes" id="UP000693970"/>
    </source>
</evidence>
<evidence type="ECO:0000313" key="1">
    <source>
        <dbReference type="EMBL" id="KAG7366602.1"/>
    </source>
</evidence>
<dbReference type="AlphaFoldDB" id="A0A9K3LR48"/>
<proteinExistence type="predicted"/>
<organism evidence="1 2">
    <name type="scientific">Nitzschia inconspicua</name>
    <dbReference type="NCBI Taxonomy" id="303405"/>
    <lineage>
        <taxon>Eukaryota</taxon>
        <taxon>Sar</taxon>
        <taxon>Stramenopiles</taxon>
        <taxon>Ochrophyta</taxon>
        <taxon>Bacillariophyta</taxon>
        <taxon>Bacillariophyceae</taxon>
        <taxon>Bacillariophycidae</taxon>
        <taxon>Bacillariales</taxon>
        <taxon>Bacillariaceae</taxon>
        <taxon>Nitzschia</taxon>
    </lineage>
</organism>
<reference evidence="1" key="1">
    <citation type="journal article" date="2021" name="Sci. Rep.">
        <title>Diploid genomic architecture of Nitzschia inconspicua, an elite biomass production diatom.</title>
        <authorList>
            <person name="Oliver A."/>
            <person name="Podell S."/>
            <person name="Pinowska A."/>
            <person name="Traller J.C."/>
            <person name="Smith S.R."/>
            <person name="McClure R."/>
            <person name="Beliaev A."/>
            <person name="Bohutskyi P."/>
            <person name="Hill E.A."/>
            <person name="Rabines A."/>
            <person name="Zheng H."/>
            <person name="Allen L.Z."/>
            <person name="Kuo A."/>
            <person name="Grigoriev I.V."/>
            <person name="Allen A.E."/>
            <person name="Hazlebeck D."/>
            <person name="Allen E.E."/>
        </authorList>
    </citation>
    <scope>NUCLEOTIDE SEQUENCE</scope>
    <source>
        <strain evidence="1">Hildebrandi</strain>
    </source>
</reference>
<dbReference type="EMBL" id="JAGRRH010000007">
    <property type="protein sequence ID" value="KAG7366602.1"/>
    <property type="molecule type" value="Genomic_DNA"/>
</dbReference>
<keyword evidence="2" id="KW-1185">Reference proteome</keyword>
<gene>
    <name evidence="1" type="ORF">IV203_029272</name>
</gene>
<reference evidence="1" key="2">
    <citation type="submission" date="2021-04" db="EMBL/GenBank/DDBJ databases">
        <authorList>
            <person name="Podell S."/>
        </authorList>
    </citation>
    <scope>NUCLEOTIDE SEQUENCE</scope>
    <source>
        <strain evidence="1">Hildebrandi</strain>
    </source>
</reference>
<comment type="caution">
    <text evidence="1">The sequence shown here is derived from an EMBL/GenBank/DDBJ whole genome shotgun (WGS) entry which is preliminary data.</text>
</comment>
<name>A0A9K3LR48_9STRA</name>